<gene>
    <name evidence="1" type="ORF">LCGC14_1082400</name>
</gene>
<dbReference type="EMBL" id="LAZR01004747">
    <property type="protein sequence ID" value="KKN05911.1"/>
    <property type="molecule type" value="Genomic_DNA"/>
</dbReference>
<reference evidence="1" key="1">
    <citation type="journal article" date="2015" name="Nature">
        <title>Complex archaea that bridge the gap between prokaryotes and eukaryotes.</title>
        <authorList>
            <person name="Spang A."/>
            <person name="Saw J.H."/>
            <person name="Jorgensen S.L."/>
            <person name="Zaremba-Niedzwiedzka K."/>
            <person name="Martijn J."/>
            <person name="Lind A.E."/>
            <person name="van Eijk R."/>
            <person name="Schleper C."/>
            <person name="Guy L."/>
            <person name="Ettema T.J."/>
        </authorList>
    </citation>
    <scope>NUCLEOTIDE SEQUENCE</scope>
</reference>
<protein>
    <submittedName>
        <fullName evidence="1">Uncharacterized protein</fullName>
    </submittedName>
</protein>
<comment type="caution">
    <text evidence="1">The sequence shown here is derived from an EMBL/GenBank/DDBJ whole genome shotgun (WGS) entry which is preliminary data.</text>
</comment>
<sequence length="100" mass="11834">MGHVIFYDEKLEWGSNEAHHVYATYWFNLDDYVELLLADYGRYSDQQKVEKEQLSEVRKWIQNNLDGEVIVKQNKGQLGTNIVLYFENVGDAAAFKMRWL</sequence>
<evidence type="ECO:0000313" key="1">
    <source>
        <dbReference type="EMBL" id="KKN05911.1"/>
    </source>
</evidence>
<organism evidence="1">
    <name type="scientific">marine sediment metagenome</name>
    <dbReference type="NCBI Taxonomy" id="412755"/>
    <lineage>
        <taxon>unclassified sequences</taxon>
        <taxon>metagenomes</taxon>
        <taxon>ecological metagenomes</taxon>
    </lineage>
</organism>
<accession>A0A0F9PY07</accession>
<proteinExistence type="predicted"/>
<name>A0A0F9PY07_9ZZZZ</name>
<dbReference type="AlphaFoldDB" id="A0A0F9PY07"/>